<name>A0A2U1L6F9_ARTAN</name>
<dbReference type="SUPFAM" id="SSF50729">
    <property type="entry name" value="PH domain-like"/>
    <property type="match status" value="1"/>
</dbReference>
<dbReference type="Pfam" id="PF06058">
    <property type="entry name" value="DCP1"/>
    <property type="match status" value="1"/>
</dbReference>
<evidence type="ECO:0000313" key="8">
    <source>
        <dbReference type="Proteomes" id="UP000245207"/>
    </source>
</evidence>
<dbReference type="STRING" id="35608.A0A2U1L6F9"/>
<dbReference type="InterPro" id="IPR011993">
    <property type="entry name" value="PH-like_dom_sf"/>
</dbReference>
<evidence type="ECO:0000259" key="6">
    <source>
        <dbReference type="Pfam" id="PF26130"/>
    </source>
</evidence>
<comment type="caution">
    <text evidence="7">The sequence shown here is derived from an EMBL/GenBank/DDBJ whole genome shotgun (WGS) entry which is preliminary data.</text>
</comment>
<dbReference type="InterPro" id="IPR058594">
    <property type="entry name" value="PB1-like_dom_pln"/>
</dbReference>
<keyword evidence="3" id="KW-0963">Cytoplasm</keyword>
<evidence type="ECO:0000256" key="1">
    <source>
        <dbReference type="ARBA" id="ARBA00004496"/>
    </source>
</evidence>
<evidence type="ECO:0000256" key="4">
    <source>
        <dbReference type="ARBA" id="ARBA00022664"/>
    </source>
</evidence>
<evidence type="ECO:0000313" key="7">
    <source>
        <dbReference type="EMBL" id="PWA44573.1"/>
    </source>
</evidence>
<dbReference type="PANTHER" id="PTHR16290:SF0">
    <property type="entry name" value="DECAPPING PROTEIN 1, ISOFORM A"/>
    <property type="match status" value="1"/>
</dbReference>
<dbReference type="GO" id="GO:0003729">
    <property type="term" value="F:mRNA binding"/>
    <property type="evidence" value="ECO:0007669"/>
    <property type="project" value="TreeGrafter"/>
</dbReference>
<dbReference type="Gene3D" id="2.30.29.30">
    <property type="entry name" value="Pleckstrin-homology domain (PH domain)/Phosphotyrosine-binding domain (PTB)"/>
    <property type="match status" value="1"/>
</dbReference>
<dbReference type="GO" id="GO:0008047">
    <property type="term" value="F:enzyme activator activity"/>
    <property type="evidence" value="ECO:0007669"/>
    <property type="project" value="InterPro"/>
</dbReference>
<comment type="subcellular location">
    <subcellularLocation>
        <location evidence="1">Cytoplasm</location>
    </subcellularLocation>
</comment>
<dbReference type="PANTHER" id="PTHR16290">
    <property type="entry name" value="TRANSCRIPTION FACTOR SMIF DECAPPING ENZYME DCP1"/>
    <property type="match status" value="1"/>
</dbReference>
<feature type="compositionally biased region" description="Polar residues" evidence="5">
    <location>
        <begin position="240"/>
        <end position="251"/>
    </location>
</feature>
<dbReference type="OrthoDB" id="440673at2759"/>
<proteinExistence type="inferred from homology"/>
<dbReference type="AlphaFoldDB" id="A0A2U1L6F9"/>
<keyword evidence="8" id="KW-1185">Reference proteome</keyword>
<protein>
    <submittedName>
        <fullName evidence="7">Decapping 1</fullName>
    </submittedName>
</protein>
<accession>A0A2U1L6F9</accession>
<reference evidence="7 8" key="1">
    <citation type="journal article" date="2018" name="Mol. Plant">
        <title>The genome of Artemisia annua provides insight into the evolution of Asteraceae family and artemisinin biosynthesis.</title>
        <authorList>
            <person name="Shen Q."/>
            <person name="Zhang L."/>
            <person name="Liao Z."/>
            <person name="Wang S."/>
            <person name="Yan T."/>
            <person name="Shi P."/>
            <person name="Liu M."/>
            <person name="Fu X."/>
            <person name="Pan Q."/>
            <person name="Wang Y."/>
            <person name="Lv Z."/>
            <person name="Lu X."/>
            <person name="Zhang F."/>
            <person name="Jiang W."/>
            <person name="Ma Y."/>
            <person name="Chen M."/>
            <person name="Hao X."/>
            <person name="Li L."/>
            <person name="Tang Y."/>
            <person name="Lv G."/>
            <person name="Zhou Y."/>
            <person name="Sun X."/>
            <person name="Brodelius P.E."/>
            <person name="Rose J.K.C."/>
            <person name="Tang K."/>
        </authorList>
    </citation>
    <scope>NUCLEOTIDE SEQUENCE [LARGE SCALE GENOMIC DNA]</scope>
    <source>
        <strain evidence="8">cv. Huhao1</strain>
        <tissue evidence="7">Leaf</tissue>
    </source>
</reference>
<dbReference type="GO" id="GO:0000290">
    <property type="term" value="P:deadenylation-dependent decapping of nuclear-transcribed mRNA"/>
    <property type="evidence" value="ECO:0007669"/>
    <property type="project" value="InterPro"/>
</dbReference>
<dbReference type="FunFam" id="2.30.29.30:FF:000159">
    <property type="entry name" value="mRNA-decapping enzyme-like protein"/>
    <property type="match status" value="1"/>
</dbReference>
<sequence>MSQKLTPNIDEKSTKVLNLTVLQRMDPYIEEILITAAHVTLYDFNVDLNQWSRKDVEGSLFVVKRNAQPRFQFIVMNRRNTENLVENLLGDFEFELQAPYLLYRNPVQEVNGIWFYNSRECEDVANLFTRILSAYSKASPKSKVNKSVFEELETVPTSAVVEGPLEPPYATSNPTDIPEGSSFMNFFSNAMNLGHNSSNSTSSAQPYHNSSNSTSSVQPYHKSTTIPLSSRVTPSPVLNGLTNQISSSASSMPLHENPDPANSRNGVTNLIKPLSFYTPSSASSSSVMLQPTSSSVPVTASNVQQRNHVPLLQPFPPPTPPLSLTPMSMSPQGYGPLTREKVRDALVLLSQDNQFIDMFHQALLKLVKNSPLNMENTISVRYKSISEAMAHWFYGINSQGFQYFIAMEAIDSVAATVNSQSSKANHDATMPAIGMPHQPMQAVSGSATQDDIALSEKMFTLEIHHNGQFTSTPGRIYLFGDTDWFDGIHCDVFSMGLLGEMLEDLGYTDRTLVYTHFRLPGESLDDGLLPLKSDEDVKTLVEYVPFFTQLELYIETGVSIVECEMMDRMMTKGKGVVKEEIVDDDVNEAAGKGVDGETGNNGKLLLLEWHKEWHKTSQPDKAGPVYDSDSDNGFPPTFSAGKMIANHSKRLSDEFEFRRLLVEIDQEFMGEDSSEDSIEATDVVEFDDAYYDDTSDGCTISGKEGDLHTWISDEEVEQGRALDWTDDPYHLVDVPEPEEMHAIEEPQEPEEPQDISDMFAEIDQALDELDDIVAAGEGTEVYAIFAEPISFSLVPLVVVGEERVRDVAVIPDDQCALVVGNEGCMPVVEGDVMKDKEVAKQGDMPVQVLEKNGVGQDGVFTEDKFEDQGRSIKRRRLMADKKPKVAADKKPNDDADKNPKDDAK</sequence>
<gene>
    <name evidence="7" type="ORF">CTI12_AA525100</name>
</gene>
<comment type="similarity">
    <text evidence="2">Belongs to the DCP1 family.</text>
</comment>
<dbReference type="EMBL" id="PKPP01011204">
    <property type="protein sequence ID" value="PWA44573.1"/>
    <property type="molecule type" value="Genomic_DNA"/>
</dbReference>
<keyword evidence="4" id="KW-0507">mRNA processing</keyword>
<dbReference type="GO" id="GO:0006397">
    <property type="term" value="P:mRNA processing"/>
    <property type="evidence" value="ECO:0007669"/>
    <property type="project" value="UniProtKB-KW"/>
</dbReference>
<dbReference type="Pfam" id="PF26130">
    <property type="entry name" value="PB1-like"/>
    <property type="match status" value="1"/>
</dbReference>
<feature type="region of interest" description="Disordered" evidence="5">
    <location>
        <begin position="871"/>
        <end position="904"/>
    </location>
</feature>
<organism evidence="7 8">
    <name type="scientific">Artemisia annua</name>
    <name type="common">Sweet wormwood</name>
    <dbReference type="NCBI Taxonomy" id="35608"/>
    <lineage>
        <taxon>Eukaryota</taxon>
        <taxon>Viridiplantae</taxon>
        <taxon>Streptophyta</taxon>
        <taxon>Embryophyta</taxon>
        <taxon>Tracheophyta</taxon>
        <taxon>Spermatophyta</taxon>
        <taxon>Magnoliopsida</taxon>
        <taxon>eudicotyledons</taxon>
        <taxon>Gunneridae</taxon>
        <taxon>Pentapetalae</taxon>
        <taxon>asterids</taxon>
        <taxon>campanulids</taxon>
        <taxon>Asterales</taxon>
        <taxon>Asteraceae</taxon>
        <taxon>Asteroideae</taxon>
        <taxon>Anthemideae</taxon>
        <taxon>Artemisiinae</taxon>
        <taxon>Artemisia</taxon>
    </lineage>
</organism>
<feature type="region of interest" description="Disordered" evidence="5">
    <location>
        <begin position="197"/>
        <end position="263"/>
    </location>
</feature>
<feature type="compositionally biased region" description="Basic and acidic residues" evidence="5">
    <location>
        <begin position="877"/>
        <end position="904"/>
    </location>
</feature>
<feature type="domain" description="PB1-like" evidence="6">
    <location>
        <begin position="456"/>
        <end position="543"/>
    </location>
</feature>
<evidence type="ECO:0000256" key="5">
    <source>
        <dbReference type="SAM" id="MobiDB-lite"/>
    </source>
</evidence>
<evidence type="ECO:0000256" key="2">
    <source>
        <dbReference type="ARBA" id="ARBA00008778"/>
    </source>
</evidence>
<feature type="compositionally biased region" description="Polar residues" evidence="5">
    <location>
        <begin position="197"/>
        <end position="233"/>
    </location>
</feature>
<dbReference type="CDD" id="cd13182">
    <property type="entry name" value="EVH1-like_Dcp1"/>
    <property type="match status" value="1"/>
</dbReference>
<dbReference type="Proteomes" id="UP000245207">
    <property type="component" value="Unassembled WGS sequence"/>
</dbReference>
<dbReference type="GO" id="GO:0031087">
    <property type="term" value="P:deadenylation-independent decapping of nuclear-transcribed mRNA"/>
    <property type="evidence" value="ECO:0007669"/>
    <property type="project" value="TreeGrafter"/>
</dbReference>
<dbReference type="InterPro" id="IPR010334">
    <property type="entry name" value="Dcp1"/>
</dbReference>
<evidence type="ECO:0000256" key="3">
    <source>
        <dbReference type="ARBA" id="ARBA00022490"/>
    </source>
</evidence>
<dbReference type="GO" id="GO:0000932">
    <property type="term" value="C:P-body"/>
    <property type="evidence" value="ECO:0007669"/>
    <property type="project" value="TreeGrafter"/>
</dbReference>